<dbReference type="AlphaFoldDB" id="A0A1F5N8A3"/>
<dbReference type="Proteomes" id="UP000177610">
    <property type="component" value="Unassembled WGS sequence"/>
</dbReference>
<comment type="caution">
    <text evidence="1">The sequence shown here is derived from an EMBL/GenBank/DDBJ whole genome shotgun (WGS) entry which is preliminary data.</text>
</comment>
<dbReference type="EMBL" id="MFEH01000005">
    <property type="protein sequence ID" value="OGE73762.1"/>
    <property type="molecule type" value="Genomic_DNA"/>
</dbReference>
<sequence length="87" mass="10458">MKGWIVNLLFDFHVEEISFVDLENFRLKEERGEIRTPYKLQFLVRFFRKLAGGFFEKLINFWANIRSTIISTDSPYVTKIELSRQHS</sequence>
<dbReference type="STRING" id="1817821.A2717_04020"/>
<name>A0A1F5N8A3_9BACT</name>
<gene>
    <name evidence="1" type="ORF">A2717_04020</name>
</gene>
<accession>A0A1F5N8A3</accession>
<evidence type="ECO:0000313" key="2">
    <source>
        <dbReference type="Proteomes" id="UP000177610"/>
    </source>
</evidence>
<organism evidence="1 2">
    <name type="scientific">Candidatus Doudnabacteria bacterium RIFCSPHIGHO2_01_FULL_41_86</name>
    <dbReference type="NCBI Taxonomy" id="1817821"/>
    <lineage>
        <taxon>Bacteria</taxon>
        <taxon>Candidatus Doudnaibacteriota</taxon>
    </lineage>
</organism>
<evidence type="ECO:0000313" key="1">
    <source>
        <dbReference type="EMBL" id="OGE73762.1"/>
    </source>
</evidence>
<proteinExistence type="predicted"/>
<protein>
    <submittedName>
        <fullName evidence="1">Uncharacterized protein</fullName>
    </submittedName>
</protein>
<reference evidence="1 2" key="1">
    <citation type="journal article" date="2016" name="Nat. Commun.">
        <title>Thousands of microbial genomes shed light on interconnected biogeochemical processes in an aquifer system.</title>
        <authorList>
            <person name="Anantharaman K."/>
            <person name="Brown C.T."/>
            <person name="Hug L.A."/>
            <person name="Sharon I."/>
            <person name="Castelle C.J."/>
            <person name="Probst A.J."/>
            <person name="Thomas B.C."/>
            <person name="Singh A."/>
            <person name="Wilkins M.J."/>
            <person name="Karaoz U."/>
            <person name="Brodie E.L."/>
            <person name="Williams K.H."/>
            <person name="Hubbard S.S."/>
            <person name="Banfield J.F."/>
        </authorList>
    </citation>
    <scope>NUCLEOTIDE SEQUENCE [LARGE SCALE GENOMIC DNA]</scope>
</reference>